<protein>
    <recommendedName>
        <fullName evidence="1">J domain-containing protein</fullName>
    </recommendedName>
</protein>
<gene>
    <name evidence="2" type="ORF">HYC85_019261</name>
</gene>
<dbReference type="AlphaFoldDB" id="A0A7J7GLB9"/>
<dbReference type="InterPro" id="IPR018253">
    <property type="entry name" value="DnaJ_domain_CS"/>
</dbReference>
<dbReference type="PANTHER" id="PTHR44137:SF13">
    <property type="entry name" value="CHAPERONE DNAJ-DOMAIN SUPERFAMILY PROTEIN"/>
    <property type="match status" value="1"/>
</dbReference>
<dbReference type="InterPro" id="IPR001623">
    <property type="entry name" value="DnaJ_domain"/>
</dbReference>
<dbReference type="PANTHER" id="PTHR44137">
    <property type="entry name" value="BNAC03G44070D PROTEIN"/>
    <property type="match status" value="1"/>
</dbReference>
<proteinExistence type="predicted"/>
<dbReference type="Gene3D" id="1.10.287.110">
    <property type="entry name" value="DnaJ domain"/>
    <property type="match status" value="1"/>
</dbReference>
<dbReference type="CDD" id="cd06257">
    <property type="entry name" value="DnaJ"/>
    <property type="match status" value="1"/>
</dbReference>
<dbReference type="SMART" id="SM00271">
    <property type="entry name" value="DnaJ"/>
    <property type="match status" value="1"/>
</dbReference>
<dbReference type="PROSITE" id="PS50076">
    <property type="entry name" value="DNAJ_2"/>
    <property type="match status" value="1"/>
</dbReference>
<evidence type="ECO:0000313" key="3">
    <source>
        <dbReference type="Proteomes" id="UP000593564"/>
    </source>
</evidence>
<organism evidence="2 3">
    <name type="scientific">Camellia sinensis</name>
    <name type="common">Tea plant</name>
    <name type="synonym">Thea sinensis</name>
    <dbReference type="NCBI Taxonomy" id="4442"/>
    <lineage>
        <taxon>Eukaryota</taxon>
        <taxon>Viridiplantae</taxon>
        <taxon>Streptophyta</taxon>
        <taxon>Embryophyta</taxon>
        <taxon>Tracheophyta</taxon>
        <taxon>Spermatophyta</taxon>
        <taxon>Magnoliopsida</taxon>
        <taxon>eudicotyledons</taxon>
        <taxon>Gunneridae</taxon>
        <taxon>Pentapetalae</taxon>
        <taxon>asterids</taxon>
        <taxon>Ericales</taxon>
        <taxon>Theaceae</taxon>
        <taxon>Camellia</taxon>
    </lineage>
</organism>
<reference evidence="2 3" key="2">
    <citation type="submission" date="2020-07" db="EMBL/GenBank/DDBJ databases">
        <title>Genome assembly of wild tea tree DASZ reveals pedigree and selection history of tea varieties.</title>
        <authorList>
            <person name="Zhang W."/>
        </authorList>
    </citation>
    <scope>NUCLEOTIDE SEQUENCE [LARGE SCALE GENOMIC DNA]</scope>
    <source>
        <strain evidence="3">cv. G240</strain>
        <tissue evidence="2">Leaf</tissue>
    </source>
</reference>
<reference evidence="3" key="1">
    <citation type="journal article" date="2020" name="Nat. Commun.">
        <title>Genome assembly of wild tea tree DASZ reveals pedigree and selection history of tea varieties.</title>
        <authorList>
            <person name="Zhang W."/>
            <person name="Zhang Y."/>
            <person name="Qiu H."/>
            <person name="Guo Y."/>
            <person name="Wan H."/>
            <person name="Zhang X."/>
            <person name="Scossa F."/>
            <person name="Alseekh S."/>
            <person name="Zhang Q."/>
            <person name="Wang P."/>
            <person name="Xu L."/>
            <person name="Schmidt M.H."/>
            <person name="Jia X."/>
            <person name="Li D."/>
            <person name="Zhu A."/>
            <person name="Guo F."/>
            <person name="Chen W."/>
            <person name="Ni D."/>
            <person name="Usadel B."/>
            <person name="Fernie A.R."/>
            <person name="Wen W."/>
        </authorList>
    </citation>
    <scope>NUCLEOTIDE SEQUENCE [LARGE SCALE GENOMIC DNA]</scope>
    <source>
        <strain evidence="3">cv. G240</strain>
    </source>
</reference>
<dbReference type="InterPro" id="IPR036869">
    <property type="entry name" value="J_dom_sf"/>
</dbReference>
<dbReference type="PRINTS" id="PR00625">
    <property type="entry name" value="JDOMAIN"/>
</dbReference>
<name>A0A7J7GLB9_CAMSI</name>
<comment type="caution">
    <text evidence="2">The sequence shown here is derived from an EMBL/GenBank/DDBJ whole genome shotgun (WGS) entry which is preliminary data.</text>
</comment>
<dbReference type="SUPFAM" id="SSF46565">
    <property type="entry name" value="Chaperone J-domain"/>
    <property type="match status" value="1"/>
</dbReference>
<keyword evidence="3" id="KW-1185">Reference proteome</keyword>
<sequence length="268" mass="30976">MGRIREEEPDLKSQLVTEICNLSKRAITCAHGSGRSNPTGSPFIDWFLVLRVEENEGLDVIRKQYRKLALQLHPDKNKHPKAEIAFKLVSEAYACLSDNARRAEFNLERQNSNCNECNRTGYATCNGPATRDAKIKGSFPIQNSRSRKIKQRINHLRARFSEEASVIENCLRAIGTSTKRELPVFDPSTKEHKIFNPSTKDHPVFNPIDYLFQGYPHHQRTGVHKKPEKFHYLWAENVPNYEPRRCESPIYDFRSQNGAIKFKYSCLR</sequence>
<evidence type="ECO:0000259" key="1">
    <source>
        <dbReference type="PROSITE" id="PS50076"/>
    </source>
</evidence>
<dbReference type="EMBL" id="JACBKZ010000009">
    <property type="protein sequence ID" value="KAF5941619.1"/>
    <property type="molecule type" value="Genomic_DNA"/>
</dbReference>
<dbReference type="PROSITE" id="PS00636">
    <property type="entry name" value="DNAJ_1"/>
    <property type="match status" value="1"/>
</dbReference>
<dbReference type="Proteomes" id="UP000593564">
    <property type="component" value="Unassembled WGS sequence"/>
</dbReference>
<feature type="domain" description="J" evidence="1">
    <location>
        <begin position="45"/>
        <end position="109"/>
    </location>
</feature>
<evidence type="ECO:0000313" key="2">
    <source>
        <dbReference type="EMBL" id="KAF5941619.1"/>
    </source>
</evidence>
<dbReference type="Pfam" id="PF00226">
    <property type="entry name" value="DnaJ"/>
    <property type="match status" value="1"/>
</dbReference>
<accession>A0A7J7GLB9</accession>